<comment type="caution">
    <text evidence="1">The sequence shown here is derived from an EMBL/GenBank/DDBJ whole genome shotgun (WGS) entry which is preliminary data.</text>
</comment>
<sequence length="71" mass="8456">MGSIEIRKRERENTQAVIRRFSRAVKDSGILRKIKRRRFRVRPKSKLAKQASALRRIRRAQEQKALEKLGK</sequence>
<dbReference type="AlphaFoldDB" id="A0A1G2R2B5"/>
<evidence type="ECO:0000313" key="1">
    <source>
        <dbReference type="EMBL" id="OHA66996.1"/>
    </source>
</evidence>
<accession>A0A1G2R2B5</accession>
<reference evidence="1 2" key="1">
    <citation type="journal article" date="2016" name="Nat. Commun.">
        <title>Thousands of microbial genomes shed light on interconnected biogeochemical processes in an aquifer system.</title>
        <authorList>
            <person name="Anantharaman K."/>
            <person name="Brown C.T."/>
            <person name="Hug L.A."/>
            <person name="Sharon I."/>
            <person name="Castelle C.J."/>
            <person name="Probst A.J."/>
            <person name="Thomas B.C."/>
            <person name="Singh A."/>
            <person name="Wilkins M.J."/>
            <person name="Karaoz U."/>
            <person name="Brodie E.L."/>
            <person name="Williams K.H."/>
            <person name="Hubbard S.S."/>
            <person name="Banfield J.F."/>
        </authorList>
    </citation>
    <scope>NUCLEOTIDE SEQUENCE [LARGE SCALE GENOMIC DNA]</scope>
</reference>
<dbReference type="Proteomes" id="UP000179258">
    <property type="component" value="Unassembled WGS sequence"/>
</dbReference>
<protein>
    <recommendedName>
        <fullName evidence="3">30S ribosomal protein S21</fullName>
    </recommendedName>
</protein>
<organism evidence="1 2">
    <name type="scientific">Candidatus Wildermuthbacteria bacterium RIFCSPHIGHO2_02_FULL_47_17</name>
    <dbReference type="NCBI Taxonomy" id="1802452"/>
    <lineage>
        <taxon>Bacteria</taxon>
        <taxon>Candidatus Wildermuthiibacteriota</taxon>
    </lineage>
</organism>
<proteinExistence type="predicted"/>
<dbReference type="EMBL" id="MHTX01000047">
    <property type="protein sequence ID" value="OHA66996.1"/>
    <property type="molecule type" value="Genomic_DNA"/>
</dbReference>
<evidence type="ECO:0000313" key="2">
    <source>
        <dbReference type="Proteomes" id="UP000179258"/>
    </source>
</evidence>
<gene>
    <name evidence="1" type="ORF">A3D59_01560</name>
</gene>
<name>A0A1G2R2B5_9BACT</name>
<evidence type="ECO:0008006" key="3">
    <source>
        <dbReference type="Google" id="ProtNLM"/>
    </source>
</evidence>